<sequence length="95" mass="10705">AICSLCESRKTVAHQFRDCTDLVHTMKIIKEGLKDKIGRDLSPNEILYGFLTKDPKLRLASKSSLNSNLFWRGPGSKTTKFPQGYAEVALKESYL</sequence>
<keyword evidence="2" id="KW-1185">Reference proteome</keyword>
<name>A0A7T8GVE2_CALRO</name>
<feature type="non-terminal residue" evidence="1">
    <location>
        <position position="1"/>
    </location>
</feature>
<evidence type="ECO:0000313" key="1">
    <source>
        <dbReference type="EMBL" id="QQP38539.1"/>
    </source>
</evidence>
<evidence type="ECO:0000313" key="2">
    <source>
        <dbReference type="Proteomes" id="UP000595437"/>
    </source>
</evidence>
<reference evidence="2" key="1">
    <citation type="submission" date="2021-01" db="EMBL/GenBank/DDBJ databases">
        <title>Caligus Genome Assembly.</title>
        <authorList>
            <person name="Gallardo-Escarate C."/>
        </authorList>
    </citation>
    <scope>NUCLEOTIDE SEQUENCE [LARGE SCALE GENOMIC DNA]</scope>
</reference>
<dbReference type="AlphaFoldDB" id="A0A7T8GVE2"/>
<protein>
    <submittedName>
        <fullName evidence="1">Uncharacterized protein</fullName>
    </submittedName>
</protein>
<proteinExistence type="predicted"/>
<organism evidence="1 2">
    <name type="scientific">Caligus rogercresseyi</name>
    <name type="common">Sea louse</name>
    <dbReference type="NCBI Taxonomy" id="217165"/>
    <lineage>
        <taxon>Eukaryota</taxon>
        <taxon>Metazoa</taxon>
        <taxon>Ecdysozoa</taxon>
        <taxon>Arthropoda</taxon>
        <taxon>Crustacea</taxon>
        <taxon>Multicrustacea</taxon>
        <taxon>Hexanauplia</taxon>
        <taxon>Copepoda</taxon>
        <taxon>Siphonostomatoida</taxon>
        <taxon>Caligidae</taxon>
        <taxon>Caligus</taxon>
    </lineage>
</organism>
<dbReference type="Proteomes" id="UP000595437">
    <property type="component" value="Chromosome 13"/>
</dbReference>
<accession>A0A7T8GVE2</accession>
<gene>
    <name evidence="1" type="ORF">FKW44_019134</name>
</gene>
<dbReference type="EMBL" id="CP045902">
    <property type="protein sequence ID" value="QQP38539.1"/>
    <property type="molecule type" value="Genomic_DNA"/>
</dbReference>